<dbReference type="GO" id="GO:0006415">
    <property type="term" value="P:translational termination"/>
    <property type="evidence" value="ECO:0007669"/>
    <property type="project" value="UniProtKB-UniRule"/>
</dbReference>
<feature type="domain" description="Ribosome recycling factor" evidence="6">
    <location>
        <begin position="24"/>
        <end position="185"/>
    </location>
</feature>
<comment type="subcellular location">
    <subcellularLocation>
        <location evidence="1 5">Cytoplasm</location>
    </subcellularLocation>
</comment>
<dbReference type="HAMAP" id="MF_00040">
    <property type="entry name" value="RRF"/>
    <property type="match status" value="1"/>
</dbReference>
<dbReference type="Pfam" id="PF01765">
    <property type="entry name" value="RRF"/>
    <property type="match status" value="1"/>
</dbReference>
<evidence type="ECO:0000256" key="3">
    <source>
        <dbReference type="ARBA" id="ARBA00022490"/>
    </source>
</evidence>
<evidence type="ECO:0000256" key="4">
    <source>
        <dbReference type="ARBA" id="ARBA00022917"/>
    </source>
</evidence>
<dbReference type="InterPro" id="IPR002661">
    <property type="entry name" value="Ribosome_recyc_fac"/>
</dbReference>
<dbReference type="FunFam" id="3.30.1360.40:FF:000001">
    <property type="entry name" value="Ribosome-recycling factor"/>
    <property type="match status" value="1"/>
</dbReference>
<dbReference type="GO" id="GO:0005737">
    <property type="term" value="C:cytoplasm"/>
    <property type="evidence" value="ECO:0007669"/>
    <property type="project" value="UniProtKB-SubCell"/>
</dbReference>
<dbReference type="FunFam" id="1.10.132.20:FF:000001">
    <property type="entry name" value="Ribosome-recycling factor"/>
    <property type="match status" value="1"/>
</dbReference>
<dbReference type="InterPro" id="IPR036191">
    <property type="entry name" value="RRF_sf"/>
</dbReference>
<dbReference type="RefSeq" id="WP_109275326.1">
    <property type="nucleotide sequence ID" value="NZ_QFKX01000002.1"/>
</dbReference>
<dbReference type="NCBIfam" id="TIGR00496">
    <property type="entry name" value="frr"/>
    <property type="match status" value="1"/>
</dbReference>
<evidence type="ECO:0000259" key="6">
    <source>
        <dbReference type="Pfam" id="PF01765"/>
    </source>
</evidence>
<dbReference type="PANTHER" id="PTHR20982:SF3">
    <property type="entry name" value="MITOCHONDRIAL RIBOSOME RECYCLING FACTOR PSEUDO 1"/>
    <property type="match status" value="1"/>
</dbReference>
<dbReference type="Gene3D" id="3.30.1360.40">
    <property type="match status" value="1"/>
</dbReference>
<sequence length="188" mass="20550">MSEDTPGILKDAETKMKKTIEVTKEDFSAIRTGRANAAMFQGITVEYYGAPTPLNQLASLQFPEARTVIVTPYDKSSTSAVESALRDSDLGVNPTNNGDNLRVVLPALTEERRKEYIKQAKTKAEDGRVAVRASRGSAKKAIEKLVKDKEIGEDEGARAEKDLEALTKKYTDQVDEALAAKETELATV</sequence>
<name>A0A2U2RLM0_9MICO</name>
<accession>A0A2U2RLM0</accession>
<comment type="function">
    <text evidence="5">Responsible for the release of ribosomes from messenger RNA at the termination of protein biosynthesis. May increase the efficiency of translation by recycling ribosomes from one round of translation to another.</text>
</comment>
<dbReference type="SUPFAM" id="SSF55194">
    <property type="entry name" value="Ribosome recycling factor, RRF"/>
    <property type="match status" value="1"/>
</dbReference>
<organism evidence="7 8">
    <name type="scientific">Brachybacterium endophyticum</name>
    <dbReference type="NCBI Taxonomy" id="2182385"/>
    <lineage>
        <taxon>Bacteria</taxon>
        <taxon>Bacillati</taxon>
        <taxon>Actinomycetota</taxon>
        <taxon>Actinomycetes</taxon>
        <taxon>Micrococcales</taxon>
        <taxon>Dermabacteraceae</taxon>
        <taxon>Brachybacterium</taxon>
    </lineage>
</organism>
<dbReference type="EMBL" id="QFKX01000002">
    <property type="protein sequence ID" value="PWH06731.1"/>
    <property type="molecule type" value="Genomic_DNA"/>
</dbReference>
<protein>
    <recommendedName>
        <fullName evidence="5">Ribosome-recycling factor</fullName>
        <shortName evidence="5">RRF</shortName>
    </recommendedName>
    <alternativeName>
        <fullName evidence="5">Ribosome-releasing factor</fullName>
    </alternativeName>
</protein>
<keyword evidence="4 5" id="KW-0648">Protein biosynthesis</keyword>
<proteinExistence type="inferred from homology"/>
<comment type="caution">
    <text evidence="7">The sequence shown here is derived from an EMBL/GenBank/DDBJ whole genome shotgun (WGS) entry which is preliminary data.</text>
</comment>
<evidence type="ECO:0000256" key="2">
    <source>
        <dbReference type="ARBA" id="ARBA00005912"/>
    </source>
</evidence>
<reference evidence="7 8" key="1">
    <citation type="submission" date="2018-05" db="EMBL/GenBank/DDBJ databases">
        <title>Brachybacterium sp. M1HQ-2T, whole genome shotgun sequence.</title>
        <authorList>
            <person name="Tuo L."/>
        </authorList>
    </citation>
    <scope>NUCLEOTIDE SEQUENCE [LARGE SCALE GENOMIC DNA]</scope>
    <source>
        <strain evidence="7 8">M1HQ-2</strain>
    </source>
</reference>
<evidence type="ECO:0000256" key="5">
    <source>
        <dbReference type="HAMAP-Rule" id="MF_00040"/>
    </source>
</evidence>
<evidence type="ECO:0000313" key="8">
    <source>
        <dbReference type="Proteomes" id="UP000245590"/>
    </source>
</evidence>
<dbReference type="PANTHER" id="PTHR20982">
    <property type="entry name" value="RIBOSOME RECYCLING FACTOR"/>
    <property type="match status" value="1"/>
</dbReference>
<dbReference type="CDD" id="cd00520">
    <property type="entry name" value="RRF"/>
    <property type="match status" value="1"/>
</dbReference>
<dbReference type="InterPro" id="IPR023584">
    <property type="entry name" value="Ribosome_recyc_fac_dom"/>
</dbReference>
<dbReference type="GO" id="GO:0043023">
    <property type="term" value="F:ribosomal large subunit binding"/>
    <property type="evidence" value="ECO:0007669"/>
    <property type="project" value="TreeGrafter"/>
</dbReference>
<dbReference type="AlphaFoldDB" id="A0A2U2RLM0"/>
<evidence type="ECO:0000256" key="1">
    <source>
        <dbReference type="ARBA" id="ARBA00004496"/>
    </source>
</evidence>
<dbReference type="Gene3D" id="1.10.132.20">
    <property type="entry name" value="Ribosome-recycling factor"/>
    <property type="match status" value="1"/>
</dbReference>
<evidence type="ECO:0000313" key="7">
    <source>
        <dbReference type="EMBL" id="PWH06731.1"/>
    </source>
</evidence>
<dbReference type="Proteomes" id="UP000245590">
    <property type="component" value="Unassembled WGS sequence"/>
</dbReference>
<comment type="similarity">
    <text evidence="2 5">Belongs to the RRF family.</text>
</comment>
<keyword evidence="3 5" id="KW-0963">Cytoplasm</keyword>
<dbReference type="OrthoDB" id="9804006at2"/>
<gene>
    <name evidence="5" type="primary">frr</name>
    <name evidence="7" type="ORF">DEO23_07340</name>
</gene>
<keyword evidence="8" id="KW-1185">Reference proteome</keyword>